<reference evidence="2" key="1">
    <citation type="submission" date="2018-02" db="EMBL/GenBank/DDBJ databases">
        <authorList>
            <person name="Hausmann B."/>
        </authorList>
    </citation>
    <scope>NUCLEOTIDE SEQUENCE [LARGE SCALE GENOMIC DNA]</scope>
    <source>
        <strain evidence="2">Peat soil MAG SbA1</strain>
    </source>
</reference>
<gene>
    <name evidence="1" type="ORF">SBA1_20133</name>
</gene>
<dbReference type="EMBL" id="OMOD01000111">
    <property type="protein sequence ID" value="SPF38432.1"/>
    <property type="molecule type" value="Genomic_DNA"/>
</dbReference>
<dbReference type="AlphaFoldDB" id="A0A2U3KFI5"/>
<name>A0A2U3KFI5_9BACT</name>
<organism evidence="1 2">
    <name type="scientific">Candidatus Sulfotelmatobacter kueseliae</name>
    <dbReference type="NCBI Taxonomy" id="2042962"/>
    <lineage>
        <taxon>Bacteria</taxon>
        <taxon>Pseudomonadati</taxon>
        <taxon>Acidobacteriota</taxon>
        <taxon>Terriglobia</taxon>
        <taxon>Terriglobales</taxon>
        <taxon>Candidatus Korobacteraceae</taxon>
        <taxon>Candidatus Sulfotelmatobacter</taxon>
    </lineage>
</organism>
<protein>
    <submittedName>
        <fullName evidence="1">Uncharacterized protein</fullName>
    </submittedName>
</protein>
<evidence type="ECO:0000313" key="2">
    <source>
        <dbReference type="Proteomes" id="UP000238701"/>
    </source>
</evidence>
<sequence>MLGTNKWKSDRGKVRRALIAGMKPLPFGVQVWLNGHTNRVCIYGVKEYLQLRAYGVSCSFCNKL</sequence>
<evidence type="ECO:0000313" key="1">
    <source>
        <dbReference type="EMBL" id="SPF38432.1"/>
    </source>
</evidence>
<dbReference type="Proteomes" id="UP000238701">
    <property type="component" value="Unassembled WGS sequence"/>
</dbReference>
<accession>A0A2U3KFI5</accession>
<proteinExistence type="predicted"/>